<organism evidence="1">
    <name type="scientific">Anguilla anguilla</name>
    <name type="common">European freshwater eel</name>
    <name type="synonym">Muraena anguilla</name>
    <dbReference type="NCBI Taxonomy" id="7936"/>
    <lineage>
        <taxon>Eukaryota</taxon>
        <taxon>Metazoa</taxon>
        <taxon>Chordata</taxon>
        <taxon>Craniata</taxon>
        <taxon>Vertebrata</taxon>
        <taxon>Euteleostomi</taxon>
        <taxon>Actinopterygii</taxon>
        <taxon>Neopterygii</taxon>
        <taxon>Teleostei</taxon>
        <taxon>Anguilliformes</taxon>
        <taxon>Anguillidae</taxon>
        <taxon>Anguilla</taxon>
    </lineage>
</organism>
<reference evidence="1" key="2">
    <citation type="journal article" date="2015" name="Fish Shellfish Immunol.">
        <title>Early steps in the European eel (Anguilla anguilla)-Vibrio vulnificus interaction in the gills: Role of the RtxA13 toxin.</title>
        <authorList>
            <person name="Callol A."/>
            <person name="Pajuelo D."/>
            <person name="Ebbesson L."/>
            <person name="Teles M."/>
            <person name="MacKenzie S."/>
            <person name="Amaro C."/>
        </authorList>
    </citation>
    <scope>NUCLEOTIDE SEQUENCE</scope>
</reference>
<protein>
    <submittedName>
        <fullName evidence="1">Uncharacterized protein</fullName>
    </submittedName>
</protein>
<proteinExistence type="predicted"/>
<dbReference type="AlphaFoldDB" id="A0A0E9W1J8"/>
<sequence>MFKRNPSSVVCSPTGVSTAPWRIYKVA</sequence>
<evidence type="ECO:0000313" key="1">
    <source>
        <dbReference type="EMBL" id="JAH83348.1"/>
    </source>
</evidence>
<accession>A0A0E9W1J8</accession>
<reference evidence="1" key="1">
    <citation type="submission" date="2014-11" db="EMBL/GenBank/DDBJ databases">
        <authorList>
            <person name="Amaro Gonzalez C."/>
        </authorList>
    </citation>
    <scope>NUCLEOTIDE SEQUENCE</scope>
</reference>
<dbReference type="EMBL" id="GBXM01025229">
    <property type="protein sequence ID" value="JAH83348.1"/>
    <property type="molecule type" value="Transcribed_RNA"/>
</dbReference>
<name>A0A0E9W1J8_ANGAN</name>